<feature type="binding site" evidence="12">
    <location>
        <position position="174"/>
    </location>
    <ligand>
        <name>Mg(2+)</name>
        <dbReference type="ChEBI" id="CHEBI:18420"/>
        <label>1</label>
    </ligand>
</feature>
<keyword evidence="11 12" id="KW-0460">Magnesium</keyword>
<comment type="catalytic activity">
    <reaction evidence="1 12">
        <text>Endonucleolytic cleavage to 5'-phosphomonoester.</text>
        <dbReference type="EC" id="3.1.26.4"/>
    </reaction>
</comment>
<protein>
    <recommendedName>
        <fullName evidence="6 12">Ribonuclease H</fullName>
        <shortName evidence="12">RNase H</shortName>
        <ecNumber evidence="5 12">3.1.26.4</ecNumber>
    </recommendedName>
</protein>
<name>A9WK52_CHLAA</name>
<evidence type="ECO:0000256" key="8">
    <source>
        <dbReference type="ARBA" id="ARBA00022723"/>
    </source>
</evidence>
<dbReference type="SUPFAM" id="SSF53098">
    <property type="entry name" value="Ribonuclease H-like"/>
    <property type="match status" value="1"/>
</dbReference>
<dbReference type="InterPro" id="IPR011320">
    <property type="entry name" value="RNase_H1_N"/>
</dbReference>
<feature type="region of interest" description="Disordered" evidence="13">
    <location>
        <begin position="77"/>
        <end position="106"/>
    </location>
</feature>
<dbReference type="KEGG" id="cau:Caur_1275"/>
<dbReference type="PANTHER" id="PTHR10642">
    <property type="entry name" value="RIBONUCLEASE H1"/>
    <property type="match status" value="1"/>
</dbReference>
<evidence type="ECO:0000256" key="10">
    <source>
        <dbReference type="ARBA" id="ARBA00022801"/>
    </source>
</evidence>
<evidence type="ECO:0000259" key="14">
    <source>
        <dbReference type="PROSITE" id="PS50879"/>
    </source>
</evidence>
<keyword evidence="16" id="KW-1185">Reference proteome</keyword>
<evidence type="ECO:0000256" key="12">
    <source>
        <dbReference type="HAMAP-Rule" id="MF_00042"/>
    </source>
</evidence>
<dbReference type="Gene3D" id="3.40.970.10">
    <property type="entry name" value="Ribonuclease H1, N-terminal domain"/>
    <property type="match status" value="1"/>
</dbReference>
<keyword evidence="8 12" id="KW-0479">Metal-binding</keyword>
<feature type="compositionally biased region" description="Low complexity" evidence="13">
    <location>
        <begin position="92"/>
        <end position="105"/>
    </location>
</feature>
<evidence type="ECO:0000313" key="16">
    <source>
        <dbReference type="Proteomes" id="UP000002008"/>
    </source>
</evidence>
<comment type="similarity">
    <text evidence="3 12">Belongs to the RNase H family.</text>
</comment>
<keyword evidence="12" id="KW-0963">Cytoplasm</keyword>
<dbReference type="InterPro" id="IPR009027">
    <property type="entry name" value="Ribosomal_bL9/RNase_H1_N"/>
</dbReference>
<dbReference type="Pfam" id="PF01693">
    <property type="entry name" value="Cauli_VI"/>
    <property type="match status" value="1"/>
</dbReference>
<comment type="caution">
    <text evidence="12">Lacks conserved residue(s) required for the propagation of feature annotation.</text>
</comment>
<evidence type="ECO:0000256" key="13">
    <source>
        <dbReference type="SAM" id="MobiDB-lite"/>
    </source>
</evidence>
<reference evidence="16" key="1">
    <citation type="journal article" date="2011" name="BMC Genomics">
        <title>Complete genome sequence of the filamentous anoxygenic phototrophic bacterium Chloroflexus aurantiacus.</title>
        <authorList>
            <person name="Tang K.H."/>
            <person name="Barry K."/>
            <person name="Chertkov O."/>
            <person name="Dalin E."/>
            <person name="Han C.S."/>
            <person name="Hauser L.J."/>
            <person name="Honchak B.M."/>
            <person name="Karbach L.E."/>
            <person name="Land M.L."/>
            <person name="Lapidus A."/>
            <person name="Larimer F.W."/>
            <person name="Mikhailova N."/>
            <person name="Pitluck S."/>
            <person name="Pierson B.K."/>
            <person name="Blankenship R.E."/>
        </authorList>
    </citation>
    <scope>NUCLEOTIDE SEQUENCE [LARGE SCALE GENOMIC DNA]</scope>
    <source>
        <strain evidence="16">ATCC 29366 / DSM 635 / J-10-fl</strain>
    </source>
</reference>
<dbReference type="InterPro" id="IPR037056">
    <property type="entry name" value="RNase_H1_N_sf"/>
</dbReference>
<feature type="binding site" evidence="12">
    <location>
        <position position="114"/>
    </location>
    <ligand>
        <name>Mg(2+)</name>
        <dbReference type="ChEBI" id="CHEBI:18420"/>
        <label>2</label>
    </ligand>
</feature>
<dbReference type="InterPro" id="IPR050092">
    <property type="entry name" value="RNase_H"/>
</dbReference>
<keyword evidence="10 12" id="KW-0378">Hydrolase</keyword>
<evidence type="ECO:0000313" key="15">
    <source>
        <dbReference type="EMBL" id="ABY34503.1"/>
    </source>
</evidence>
<dbReference type="CDD" id="cd09278">
    <property type="entry name" value="RNase_HI_prokaryote_like"/>
    <property type="match status" value="1"/>
</dbReference>
<dbReference type="PATRIC" id="fig|324602.8.peg.1464"/>
<evidence type="ECO:0000256" key="2">
    <source>
        <dbReference type="ARBA" id="ARBA00004065"/>
    </source>
</evidence>
<feature type="binding site" evidence="12">
    <location>
        <position position="114"/>
    </location>
    <ligand>
        <name>Mg(2+)</name>
        <dbReference type="ChEBI" id="CHEBI:18420"/>
        <label>1</label>
    </ligand>
</feature>
<keyword evidence="7 12" id="KW-0540">Nuclease</keyword>
<dbReference type="InterPro" id="IPR022892">
    <property type="entry name" value="RNaseHI"/>
</dbReference>
<dbReference type="RefSeq" id="WP_012257159.1">
    <property type="nucleotide sequence ID" value="NC_010175.1"/>
</dbReference>
<dbReference type="Proteomes" id="UP000002008">
    <property type="component" value="Chromosome"/>
</dbReference>
<dbReference type="Gene3D" id="3.30.420.10">
    <property type="entry name" value="Ribonuclease H-like superfamily/Ribonuclease H"/>
    <property type="match status" value="1"/>
</dbReference>
<dbReference type="InParanoid" id="A9WK52"/>
<dbReference type="HAMAP" id="MF_00042">
    <property type="entry name" value="RNase_H"/>
    <property type="match status" value="1"/>
</dbReference>
<evidence type="ECO:0000256" key="4">
    <source>
        <dbReference type="ARBA" id="ARBA00011245"/>
    </source>
</evidence>
<keyword evidence="9 12" id="KW-0255">Endonuclease</keyword>
<dbReference type="Pfam" id="PF00075">
    <property type="entry name" value="RNase_H"/>
    <property type="match status" value="1"/>
</dbReference>
<dbReference type="EMBL" id="CP000909">
    <property type="protein sequence ID" value="ABY34503.1"/>
    <property type="molecule type" value="Genomic_DNA"/>
</dbReference>
<dbReference type="SUPFAM" id="SSF55658">
    <property type="entry name" value="L9 N-domain-like"/>
    <property type="match status" value="1"/>
</dbReference>
<accession>A9WK52</accession>
<comment type="subunit">
    <text evidence="4 12">Monomer.</text>
</comment>
<dbReference type="NCBIfam" id="NF001236">
    <property type="entry name" value="PRK00203.1"/>
    <property type="match status" value="1"/>
</dbReference>
<evidence type="ECO:0000256" key="3">
    <source>
        <dbReference type="ARBA" id="ARBA00005300"/>
    </source>
</evidence>
<dbReference type="GO" id="GO:0004523">
    <property type="term" value="F:RNA-DNA hybrid ribonuclease activity"/>
    <property type="evidence" value="ECO:0000318"/>
    <property type="project" value="GO_Central"/>
</dbReference>
<dbReference type="eggNOG" id="COG0328">
    <property type="taxonomic scope" value="Bacteria"/>
</dbReference>
<dbReference type="AlphaFoldDB" id="A9WK52"/>
<evidence type="ECO:0000256" key="6">
    <source>
        <dbReference type="ARBA" id="ARBA00017721"/>
    </source>
</evidence>
<dbReference type="GO" id="GO:0003676">
    <property type="term" value="F:nucleic acid binding"/>
    <property type="evidence" value="ECO:0007669"/>
    <property type="project" value="InterPro"/>
</dbReference>
<dbReference type="GO" id="GO:0043137">
    <property type="term" value="P:DNA replication, removal of RNA primer"/>
    <property type="evidence" value="ECO:0000318"/>
    <property type="project" value="GO_Central"/>
</dbReference>
<dbReference type="STRING" id="324602.Caur_1275"/>
<dbReference type="EnsemblBacteria" id="ABY34503">
    <property type="protein sequence ID" value="ABY34503"/>
    <property type="gene ID" value="Caur_1275"/>
</dbReference>
<dbReference type="InterPro" id="IPR036397">
    <property type="entry name" value="RNaseH_sf"/>
</dbReference>
<dbReference type="FunFam" id="3.30.420.10:FF:000089">
    <property type="entry name" value="Ribonuclease H"/>
    <property type="match status" value="1"/>
</dbReference>
<gene>
    <name evidence="12" type="primary">rnhA</name>
    <name evidence="15" type="ordered locus">Caur_1275</name>
</gene>
<dbReference type="GO" id="GO:0000287">
    <property type="term" value="F:magnesium ion binding"/>
    <property type="evidence" value="ECO:0007669"/>
    <property type="project" value="UniProtKB-UniRule"/>
</dbReference>
<evidence type="ECO:0000256" key="11">
    <source>
        <dbReference type="ARBA" id="ARBA00022842"/>
    </source>
</evidence>
<sequence>MAQKKQFYLVVRGRNPGLYQQWSGEDGASAQVTGFPGALYKGFSTIAAAHEWVRSLPATEQTLALQLLADYEHAPHAEAEPDQNTQQPLSRPATSPSEDASSSSTNGIVMMYTDGSALGNPGPGGYGVVLRYNDHYQELTGGFRLTTNNRMELMACIVGLRALKRPVSVRLHSDSRYVVDAFRKGWIHRWQAQNWMRSETEPVKNADLWAELRLLCEGHQVEFVWVPGHQGVPDNERCHELAIAAAARPDLPPDVAFEMQWSRT</sequence>
<evidence type="ECO:0000256" key="9">
    <source>
        <dbReference type="ARBA" id="ARBA00022759"/>
    </source>
</evidence>
<dbReference type="FunFam" id="3.40.970.10:FF:000002">
    <property type="entry name" value="Ribonuclease H"/>
    <property type="match status" value="1"/>
</dbReference>
<proteinExistence type="inferred from homology"/>
<dbReference type="PROSITE" id="PS50879">
    <property type="entry name" value="RNASE_H_1"/>
    <property type="match status" value="1"/>
</dbReference>
<comment type="subcellular location">
    <subcellularLocation>
        <location evidence="12">Cytoplasm</location>
    </subcellularLocation>
</comment>
<dbReference type="HOGENOM" id="CLU_030894_0_4_0"/>
<evidence type="ECO:0000256" key="7">
    <source>
        <dbReference type="ARBA" id="ARBA00022722"/>
    </source>
</evidence>
<feature type="domain" description="RNase H type-1" evidence="14">
    <location>
        <begin position="105"/>
        <end position="247"/>
    </location>
</feature>
<comment type="cofactor">
    <cofactor evidence="12">
        <name>Mg(2+)</name>
        <dbReference type="ChEBI" id="CHEBI:18420"/>
    </cofactor>
    <text evidence="12">Binds 1 Mg(2+) ion per subunit. May bind a second metal ion at a regulatory site, or after substrate binding.</text>
</comment>
<dbReference type="InterPro" id="IPR002156">
    <property type="entry name" value="RNaseH_domain"/>
</dbReference>
<organism evidence="15 16">
    <name type="scientific">Chloroflexus aurantiacus (strain ATCC 29366 / DSM 635 / J-10-fl)</name>
    <dbReference type="NCBI Taxonomy" id="324602"/>
    <lineage>
        <taxon>Bacteria</taxon>
        <taxon>Bacillati</taxon>
        <taxon>Chloroflexota</taxon>
        <taxon>Chloroflexia</taxon>
        <taxon>Chloroflexales</taxon>
        <taxon>Chloroflexineae</taxon>
        <taxon>Chloroflexaceae</taxon>
        <taxon>Chloroflexus</taxon>
    </lineage>
</organism>
<evidence type="ECO:0000256" key="1">
    <source>
        <dbReference type="ARBA" id="ARBA00000077"/>
    </source>
</evidence>
<dbReference type="GO" id="GO:0005737">
    <property type="term" value="C:cytoplasm"/>
    <property type="evidence" value="ECO:0007669"/>
    <property type="project" value="UniProtKB-SubCell"/>
</dbReference>
<comment type="function">
    <text evidence="2 12">Endonuclease that specifically degrades the RNA of RNA-DNA hybrids.</text>
</comment>
<dbReference type="eggNOG" id="COG3341">
    <property type="taxonomic scope" value="Bacteria"/>
</dbReference>
<dbReference type="EC" id="3.1.26.4" evidence="5 12"/>
<evidence type="ECO:0000256" key="5">
    <source>
        <dbReference type="ARBA" id="ARBA00012180"/>
    </source>
</evidence>
<feature type="binding site" evidence="12">
    <location>
        <position position="152"/>
    </location>
    <ligand>
        <name>Mg(2+)</name>
        <dbReference type="ChEBI" id="CHEBI:18420"/>
        <label>1</label>
    </ligand>
</feature>
<dbReference type="PANTHER" id="PTHR10642:SF26">
    <property type="entry name" value="RIBONUCLEASE H1"/>
    <property type="match status" value="1"/>
</dbReference>
<dbReference type="InterPro" id="IPR012337">
    <property type="entry name" value="RNaseH-like_sf"/>
</dbReference>